<dbReference type="Proteomes" id="UP000590740">
    <property type="component" value="Unassembled WGS sequence"/>
</dbReference>
<dbReference type="PANTHER" id="PTHR30632">
    <property type="entry name" value="MOLYBDATE-BINDING PERIPLASMIC PROTEIN"/>
    <property type="match status" value="1"/>
</dbReference>
<dbReference type="GO" id="GO:0030973">
    <property type="term" value="F:molybdate ion binding"/>
    <property type="evidence" value="ECO:0007669"/>
    <property type="project" value="TreeGrafter"/>
</dbReference>
<dbReference type="NCBIfam" id="TIGR01256">
    <property type="entry name" value="modA"/>
    <property type="match status" value="1"/>
</dbReference>
<dbReference type="PANTHER" id="PTHR30632:SF0">
    <property type="entry name" value="SULFATE-BINDING PROTEIN"/>
    <property type="match status" value="1"/>
</dbReference>
<organism evidence="5 6">
    <name type="scientific">Prosthecobacter vanneervenii</name>
    <dbReference type="NCBI Taxonomy" id="48466"/>
    <lineage>
        <taxon>Bacteria</taxon>
        <taxon>Pseudomonadati</taxon>
        <taxon>Verrucomicrobiota</taxon>
        <taxon>Verrucomicrobiia</taxon>
        <taxon>Verrucomicrobiales</taxon>
        <taxon>Verrucomicrobiaceae</taxon>
        <taxon>Prosthecobacter</taxon>
    </lineage>
</organism>
<dbReference type="InterPro" id="IPR050682">
    <property type="entry name" value="ModA/WtpA"/>
</dbReference>
<keyword evidence="2" id="KW-0479">Metal-binding</keyword>
<dbReference type="RefSeq" id="WP_184340402.1">
    <property type="nucleotide sequence ID" value="NZ_JACHIG010000006.1"/>
</dbReference>
<protein>
    <submittedName>
        <fullName evidence="5">Molybdenum ABC transporter molybdate-binding protein</fullName>
    </submittedName>
</protein>
<evidence type="ECO:0000256" key="1">
    <source>
        <dbReference type="ARBA" id="ARBA00009175"/>
    </source>
</evidence>
<evidence type="ECO:0000256" key="2">
    <source>
        <dbReference type="ARBA" id="ARBA00022723"/>
    </source>
</evidence>
<reference evidence="5 6" key="1">
    <citation type="submission" date="2020-08" db="EMBL/GenBank/DDBJ databases">
        <title>Genomic Encyclopedia of Type Strains, Phase IV (KMG-IV): sequencing the most valuable type-strain genomes for metagenomic binning, comparative biology and taxonomic classification.</title>
        <authorList>
            <person name="Goeker M."/>
        </authorList>
    </citation>
    <scope>NUCLEOTIDE SEQUENCE [LARGE SCALE GENOMIC DNA]</scope>
    <source>
        <strain evidence="5 6">DSM 12252</strain>
    </source>
</reference>
<dbReference type="SUPFAM" id="SSF53850">
    <property type="entry name" value="Periplasmic binding protein-like II"/>
    <property type="match status" value="2"/>
</dbReference>
<dbReference type="InterPro" id="IPR005950">
    <property type="entry name" value="ModA"/>
</dbReference>
<feature type="signal peptide" evidence="4">
    <location>
        <begin position="1"/>
        <end position="20"/>
    </location>
</feature>
<dbReference type="Pfam" id="PF13531">
    <property type="entry name" value="SBP_bac_11"/>
    <property type="match status" value="2"/>
</dbReference>
<evidence type="ECO:0000256" key="4">
    <source>
        <dbReference type="SAM" id="SignalP"/>
    </source>
</evidence>
<comment type="similarity">
    <text evidence="1">Belongs to the bacterial solute-binding protein ModA family.</text>
</comment>
<gene>
    <name evidence="5" type="ORF">HNQ65_003065</name>
</gene>
<evidence type="ECO:0000313" key="5">
    <source>
        <dbReference type="EMBL" id="MBB5033477.1"/>
    </source>
</evidence>
<dbReference type="AlphaFoldDB" id="A0A7W7YCH3"/>
<proteinExistence type="inferred from homology"/>
<evidence type="ECO:0000256" key="3">
    <source>
        <dbReference type="ARBA" id="ARBA00022729"/>
    </source>
</evidence>
<sequence>MLKKLIVVLCLGAAAGAAWVALKPSKTSTAPITVFCAAGMKKPVEEIAAAYQKETGIEVRLQFGGTGTLLSQLKIAKHGDIFIAADDGALADAKKLGVTREEFVLVKQQPVVAVAKGNPKHIDSLAALKTPEIKVALANPEAASIGRVVKKILGPEWDALAAKAAVMKPTVTEIAADLSLGAVDAAIVWDSVVPQFKGLEAVMLPEFSKHTESGTAAVLSFSQHPAEALRFARYLTAPEKGAAVFKKQGFKAVPGDKWAMRPDLILYSGGVNRPAIEKLLHEFAAHEGITMTTVFNGCGILCAAMKTMGDSANPKYPDVYYACDVCFVPPVAEQFPEAILLTEAEIVIAVPKGNPKGVHTLSDLARPGLRVGLCNAEQSTIGYLTRSILKSMNLLESVSKNASSQVPTADFLVNQMRTGSLDAAVVYGININNDKEHFEAIPLPADKSKAVQPFAVRKDSPYRQMGQRLLAFLREKRTSFENVGFAWKGDTTPVKSADIVLPAWMQQK</sequence>
<keyword evidence="6" id="KW-1185">Reference proteome</keyword>
<keyword evidence="3 4" id="KW-0732">Signal</keyword>
<accession>A0A7W7YCH3</accession>
<comment type="caution">
    <text evidence="5">The sequence shown here is derived from an EMBL/GenBank/DDBJ whole genome shotgun (WGS) entry which is preliminary data.</text>
</comment>
<dbReference type="Gene3D" id="3.40.190.10">
    <property type="entry name" value="Periplasmic binding protein-like II"/>
    <property type="match status" value="3"/>
</dbReference>
<evidence type="ECO:0000313" key="6">
    <source>
        <dbReference type="Proteomes" id="UP000590740"/>
    </source>
</evidence>
<feature type="chain" id="PRO_5031530773" evidence="4">
    <location>
        <begin position="21"/>
        <end position="508"/>
    </location>
</feature>
<dbReference type="GO" id="GO:0015689">
    <property type="term" value="P:molybdate ion transport"/>
    <property type="evidence" value="ECO:0007669"/>
    <property type="project" value="InterPro"/>
</dbReference>
<name>A0A7W7YCH3_9BACT</name>
<dbReference type="GO" id="GO:0046872">
    <property type="term" value="F:metal ion binding"/>
    <property type="evidence" value="ECO:0007669"/>
    <property type="project" value="UniProtKB-KW"/>
</dbReference>
<dbReference type="EMBL" id="JACHIG010000006">
    <property type="protein sequence ID" value="MBB5033477.1"/>
    <property type="molecule type" value="Genomic_DNA"/>
</dbReference>